<keyword evidence="3" id="KW-1185">Reference proteome</keyword>
<dbReference type="Proteomes" id="UP000011668">
    <property type="component" value="Unassembled WGS sequence"/>
</dbReference>
<evidence type="ECO:0000313" key="3">
    <source>
        <dbReference type="Proteomes" id="UP000011668"/>
    </source>
</evidence>
<feature type="region of interest" description="Disordered" evidence="1">
    <location>
        <begin position="1"/>
        <end position="32"/>
    </location>
</feature>
<dbReference type="AlphaFoldDB" id="L8WPS7"/>
<organism evidence="2 3">
    <name type="scientific">Thanatephorus cucumeris (strain AG1-IA)</name>
    <name type="common">Rice sheath blight fungus</name>
    <name type="synonym">Rhizoctonia solani</name>
    <dbReference type="NCBI Taxonomy" id="983506"/>
    <lineage>
        <taxon>Eukaryota</taxon>
        <taxon>Fungi</taxon>
        <taxon>Dikarya</taxon>
        <taxon>Basidiomycota</taxon>
        <taxon>Agaricomycotina</taxon>
        <taxon>Agaricomycetes</taxon>
        <taxon>Cantharellales</taxon>
        <taxon>Ceratobasidiaceae</taxon>
        <taxon>Rhizoctonia</taxon>
        <taxon>Rhizoctonia solani AG-1</taxon>
    </lineage>
</organism>
<reference evidence="2 3" key="1">
    <citation type="journal article" date="2013" name="Nat. Commun.">
        <title>The evolution and pathogenic mechanisms of the rice sheath blight pathogen.</title>
        <authorList>
            <person name="Zheng A."/>
            <person name="Lin R."/>
            <person name="Xu L."/>
            <person name="Qin P."/>
            <person name="Tang C."/>
            <person name="Ai P."/>
            <person name="Zhang D."/>
            <person name="Liu Y."/>
            <person name="Sun Z."/>
            <person name="Feng H."/>
            <person name="Wang Y."/>
            <person name="Chen Y."/>
            <person name="Liang X."/>
            <person name="Fu R."/>
            <person name="Li Q."/>
            <person name="Zhang J."/>
            <person name="Yu X."/>
            <person name="Xie Z."/>
            <person name="Ding L."/>
            <person name="Guan P."/>
            <person name="Tang J."/>
            <person name="Liang Y."/>
            <person name="Wang S."/>
            <person name="Deng Q."/>
            <person name="Li S."/>
            <person name="Zhu J."/>
            <person name="Wang L."/>
            <person name="Liu H."/>
            <person name="Li P."/>
        </authorList>
    </citation>
    <scope>NUCLEOTIDE SEQUENCE [LARGE SCALE GENOMIC DNA]</scope>
    <source>
        <strain evidence="3">AG-1 IA</strain>
    </source>
</reference>
<comment type="caution">
    <text evidence="2">The sequence shown here is derived from an EMBL/GenBank/DDBJ whole genome shotgun (WGS) entry which is preliminary data.</text>
</comment>
<gene>
    <name evidence="2" type="ORF">AG1IA_05962</name>
</gene>
<sequence length="174" mass="19189">MENQSSYKRGNSRRYTTSNMIDPQKTLKGAQDNDHQITIGFRPKNTNENLTIATESKQLNKKVSGTATGLPIQGGATNKNPFANSANFFKVLYSVCPKRLDRLVTCPDTSGQRSWDSSGVFQTTKRKDFPVQLLLKANASHQVIKGYDLKLVSSTRKGGPIQTVESPNIVLIEG</sequence>
<name>L8WPS7_THACA</name>
<protein>
    <submittedName>
        <fullName evidence="2">Uncharacterized protein</fullName>
    </submittedName>
</protein>
<evidence type="ECO:0000256" key="1">
    <source>
        <dbReference type="SAM" id="MobiDB-lite"/>
    </source>
</evidence>
<dbReference type="HOGENOM" id="CLU_1541146_0_0_1"/>
<evidence type="ECO:0000313" key="2">
    <source>
        <dbReference type="EMBL" id="ELU40010.1"/>
    </source>
</evidence>
<feature type="compositionally biased region" description="Polar residues" evidence="1">
    <location>
        <begin position="1"/>
        <end position="21"/>
    </location>
</feature>
<proteinExistence type="predicted"/>
<accession>L8WPS7</accession>
<dbReference type="EMBL" id="AFRT01001542">
    <property type="protein sequence ID" value="ELU40010.1"/>
    <property type="molecule type" value="Genomic_DNA"/>
</dbReference>